<feature type="region of interest" description="Disordered" evidence="1">
    <location>
        <begin position="32"/>
        <end position="138"/>
    </location>
</feature>
<gene>
    <name evidence="2" type="ORF">DIATSA_LOCUS877</name>
</gene>
<feature type="region of interest" description="Disordered" evidence="1">
    <location>
        <begin position="719"/>
        <end position="768"/>
    </location>
</feature>
<name>A0A9N9N4H4_9NEOP</name>
<dbReference type="EMBL" id="OU893332">
    <property type="protein sequence ID" value="CAG9782635.1"/>
    <property type="molecule type" value="Genomic_DNA"/>
</dbReference>
<keyword evidence="3" id="KW-1185">Reference proteome</keyword>
<feature type="compositionally biased region" description="Low complexity" evidence="1">
    <location>
        <begin position="85"/>
        <end position="99"/>
    </location>
</feature>
<dbReference type="OrthoDB" id="6375801at2759"/>
<dbReference type="PANTHER" id="PTHR46601:SF1">
    <property type="entry name" value="ADF-H DOMAIN-CONTAINING PROTEIN"/>
    <property type="match status" value="1"/>
</dbReference>
<protein>
    <submittedName>
        <fullName evidence="2">Uncharacterized protein</fullName>
    </submittedName>
</protein>
<accession>A0A9N9N4H4</accession>
<sequence length="868" mass="99425">METKEKAVEGTKESCRRFITTDTSRFAYIRFKMYKSGTPPPSPSSRDRSSRITPPPCFRPLPGLRNTVRCSPRLTPRSGKESPRNAPVTNITPTTTPVASPQATPPLTPRIRSCDSSPSGTPKNRRKNKVKRDRARVHRENQILKQNIKKLKQKYDKYKKRFEREKKKKALDTEKNEDLRYKVLSGAIKKTFKQTKSRKEREVIKKIFSTVEVIDSRMKKKMLMNNLGIDKIVKRKFCIENEIVLKRRIKDFYLRDDVSRATAGKKETVTKAQNISGTITWPEWIRKEDSYKKDEKLLKTIKNVKEYKNEEAEAFVKIFENDLKAFKIHVFNIKTQFQSFRHCLDNIRPYECILVADFSENYNCKHSQEVQSHHFGGSRKQISLHTVVVYTFNKNSAKGYEVNSFCTISESNNHQPAAIWCHLDPILKSIRSNFADINTVHFYSDGPSTQYRQKQNFYLMCTRFFDYGFVNMTWSFFEAGHGKGPADGIGGFLKRTADKIVANVLFDANKNELLPDLTNEDALPEDLEAHMIDVMASDTLTLDLEIISDDDTPLASLKITKQLQELTNRRQNIYSKIYNSESDKSYSSDKEPSASYDINAKIGRGDFLLVKLYVDASKNKSYTYACKTLTEIEDDGEIQVMFLRVVDENAKRFRLDKKDISYVNHENIVKKLPVPALVKKVAIGCIHSGLNEHSGASSYSSKCDPVQCNLQPFTKMNPGKANADDLFPSEGEITDDTSKKAIKRKSSASASTPRAGSSKKPNFKPIPEKKNTCTARELFGTDSEDDDNTELLSGKNAPIVSYISRRLANGQSRQAYDRKPGNYFIDLKVYRCEDIERIQPVNRWRQAIITVKNRTNDDSEAWLIYQIS</sequence>
<organism evidence="2 3">
    <name type="scientific">Diatraea saccharalis</name>
    <name type="common">sugarcane borer</name>
    <dbReference type="NCBI Taxonomy" id="40085"/>
    <lineage>
        <taxon>Eukaryota</taxon>
        <taxon>Metazoa</taxon>
        <taxon>Ecdysozoa</taxon>
        <taxon>Arthropoda</taxon>
        <taxon>Hexapoda</taxon>
        <taxon>Insecta</taxon>
        <taxon>Pterygota</taxon>
        <taxon>Neoptera</taxon>
        <taxon>Endopterygota</taxon>
        <taxon>Lepidoptera</taxon>
        <taxon>Glossata</taxon>
        <taxon>Ditrysia</taxon>
        <taxon>Pyraloidea</taxon>
        <taxon>Crambidae</taxon>
        <taxon>Crambinae</taxon>
        <taxon>Diatraea</taxon>
    </lineage>
</organism>
<dbReference type="Proteomes" id="UP001153714">
    <property type="component" value="Chromosome 1"/>
</dbReference>
<reference evidence="2" key="2">
    <citation type="submission" date="2022-10" db="EMBL/GenBank/DDBJ databases">
        <authorList>
            <consortium name="ENA_rothamsted_submissions"/>
            <consortium name="culmorum"/>
            <person name="King R."/>
        </authorList>
    </citation>
    <scope>NUCLEOTIDE SEQUENCE</scope>
</reference>
<evidence type="ECO:0000313" key="3">
    <source>
        <dbReference type="Proteomes" id="UP001153714"/>
    </source>
</evidence>
<reference evidence="2" key="1">
    <citation type="submission" date="2021-12" db="EMBL/GenBank/DDBJ databases">
        <authorList>
            <person name="King R."/>
        </authorList>
    </citation>
    <scope>NUCLEOTIDE SEQUENCE</scope>
</reference>
<dbReference type="AlphaFoldDB" id="A0A9N9N4H4"/>
<proteinExistence type="predicted"/>
<evidence type="ECO:0000313" key="2">
    <source>
        <dbReference type="EMBL" id="CAG9782635.1"/>
    </source>
</evidence>
<feature type="compositionally biased region" description="Basic residues" evidence="1">
    <location>
        <begin position="123"/>
        <end position="137"/>
    </location>
</feature>
<evidence type="ECO:0000256" key="1">
    <source>
        <dbReference type="SAM" id="MobiDB-lite"/>
    </source>
</evidence>
<dbReference type="PANTHER" id="PTHR46601">
    <property type="entry name" value="ULP_PROTEASE DOMAIN-CONTAINING PROTEIN"/>
    <property type="match status" value="1"/>
</dbReference>